<dbReference type="InterPro" id="IPR015048">
    <property type="entry name" value="DUF1899"/>
</dbReference>
<dbReference type="InterPro" id="IPR036322">
    <property type="entry name" value="WD40_repeat_dom_sf"/>
</dbReference>
<dbReference type="FunCoup" id="F1A1A0">
    <property type="interactions" value="42"/>
</dbReference>
<gene>
    <name evidence="11" type="ORF">DICPUDRAFT_99654</name>
</gene>
<evidence type="ECO:0000256" key="2">
    <source>
        <dbReference type="ARBA" id="ARBA00009482"/>
    </source>
</evidence>
<feature type="domain" description="DUF1899" evidence="10">
    <location>
        <begin position="480"/>
        <end position="542"/>
    </location>
</feature>
<dbReference type="InterPro" id="IPR015943">
    <property type="entry name" value="WD40/YVTN_repeat-like_dom_sf"/>
</dbReference>
<dbReference type="SMART" id="SM01166">
    <property type="entry name" value="DUF1899"/>
    <property type="match status" value="2"/>
</dbReference>
<feature type="repeat" description="WD" evidence="7">
    <location>
        <begin position="74"/>
        <end position="116"/>
    </location>
</feature>
<dbReference type="PANTHER" id="PTHR10856">
    <property type="entry name" value="CORONIN"/>
    <property type="match status" value="1"/>
</dbReference>
<keyword evidence="5 8" id="KW-0677">Repeat</keyword>
<dbReference type="PRINTS" id="PR00320">
    <property type="entry name" value="GPROTEINBRPT"/>
</dbReference>
<dbReference type="SMART" id="SM00320">
    <property type="entry name" value="WD40"/>
    <property type="match status" value="8"/>
</dbReference>
<evidence type="ECO:0000256" key="7">
    <source>
        <dbReference type="PROSITE-ProRule" id="PRU00221"/>
    </source>
</evidence>
<evidence type="ECO:0000256" key="6">
    <source>
        <dbReference type="ARBA" id="ARBA00023203"/>
    </source>
</evidence>
<dbReference type="InterPro" id="IPR001680">
    <property type="entry name" value="WD40_rpt"/>
</dbReference>
<protein>
    <recommendedName>
        <fullName evidence="8">Coronin</fullName>
    </recommendedName>
</protein>
<dbReference type="GO" id="GO:0030036">
    <property type="term" value="P:actin cytoskeleton organization"/>
    <property type="evidence" value="ECO:0007669"/>
    <property type="project" value="UniProtKB-ARBA"/>
</dbReference>
<keyword evidence="4 7" id="KW-0853">WD repeat</keyword>
<dbReference type="GeneID" id="10511359"/>
<evidence type="ECO:0000313" key="12">
    <source>
        <dbReference type="Proteomes" id="UP000001064"/>
    </source>
</evidence>
<keyword evidence="12" id="KW-1185">Reference proteome</keyword>
<feature type="compositionally biased region" description="Low complexity" evidence="9">
    <location>
        <begin position="427"/>
        <end position="441"/>
    </location>
</feature>
<evidence type="ECO:0000256" key="9">
    <source>
        <dbReference type="SAM" id="MobiDB-lite"/>
    </source>
</evidence>
<keyword evidence="3" id="KW-0963">Cytoplasm</keyword>
<dbReference type="GO" id="GO:0003779">
    <property type="term" value="F:actin binding"/>
    <property type="evidence" value="ECO:0007669"/>
    <property type="project" value="UniProtKB-KW"/>
</dbReference>
<keyword evidence="6" id="KW-0009">Actin-binding</keyword>
<dbReference type="InterPro" id="IPR019775">
    <property type="entry name" value="WD40_repeat_CS"/>
</dbReference>
<evidence type="ECO:0000256" key="8">
    <source>
        <dbReference type="RuleBase" id="RU280818"/>
    </source>
</evidence>
<dbReference type="eggNOG" id="KOG1445">
    <property type="taxonomic scope" value="Eukaryota"/>
</dbReference>
<dbReference type="InterPro" id="IPR015505">
    <property type="entry name" value="Coronin"/>
</dbReference>
<sequence>MFKLNVSKYRHTNGKVDKRELWYPDVNTSGSSAATTFIKANSKWIGLNWQSNTGTVGIIPLKSYGKRKGETFLVHAHSSTLTDFEFNPFNEHQLVTASDDSTIKVWNIREAMQSGVNTLSSPAVTCSGHSKSVDAIAFNPSAENILASVSQDKTLKIWDLSSGEEKFSYSFDNALLSISWNYDGSLIFATGKDLKNRVIDPRTGESVQVGDGHQGVKPSRCVWLGNSPFIATVGFSKMRERQVSLWNSSDLSKAIKTITLDSSTGIINPIYDQDAQLLFISGSGDSTVRVFDLNTQFTKEPAFTEIQNVPTDTPAKGICAIPKRALDVMEVEIDRLLKATPNNIVPITFSMARKSKSQFADDLFPNTISTKPSLSSNEWLSGENKEPILMSLNPIDNPVQDFDDLSVSSPSSEPEKKMTFFVDDNNSDNNNNNNESSASENLQEEQEEKSSPNTSSPASPVYSSSSLQNENINRTGYVPKVVRSSKYRHVVGTTAQKNQFYTNLKVNGSTSNTCIAVNREYVAVPYQGIGGPLAVIPLASKGRQITVPCIEIGSQLCDFDLSQFNSSIVATGSEDSHVKIFKVPEGGLPKNGKNYTTVEADLIGHNRKVVSVNFHPTAEEVLISTGGDMVVKIWDLNSAQEKLSFDGHTDMITSVDVNYTGDLFLTSCKDKKMRIFDPRTNTLVSETITHNGVKGAKSVWLGQTGNIFSVGFNKSSEREYQLWDSRNLSSHLVEKKIDQLSGVITPFYDEDSGVVYLAGKGDGSIRMFEINNEDPYVHYLTEYNSGSPQIGVAKVSQKTLMDVKKCEISRFYKVTADTIEPISMTVPRNRTEFFQDDIYPDTRSGNPSMTSEEWFNGETRQCEMVSLQPQGMVALSNAPPPPKKEEKIIAPQIVDQTPSKDQFTNSLLSRVSTQNAYSNWEQIQKLKDSVSSGITFEDPVSDSEWD</sequence>
<comment type="subcellular location">
    <subcellularLocation>
        <location evidence="1">Cytoplasm</location>
    </subcellularLocation>
</comment>
<dbReference type="PANTHER" id="PTHR10856:SF20">
    <property type="entry name" value="CORONIN-7"/>
    <property type="match status" value="1"/>
</dbReference>
<evidence type="ECO:0000256" key="1">
    <source>
        <dbReference type="ARBA" id="ARBA00004496"/>
    </source>
</evidence>
<dbReference type="OrthoDB" id="1850764at2759"/>
<feature type="repeat" description="WD" evidence="7">
    <location>
        <begin position="602"/>
        <end position="644"/>
    </location>
</feature>
<dbReference type="Pfam" id="PF08953">
    <property type="entry name" value="DUF1899"/>
    <property type="match status" value="2"/>
</dbReference>
<proteinExistence type="inferred from homology"/>
<dbReference type="PROSITE" id="PS50294">
    <property type="entry name" value="WD_REPEATS_REGION"/>
    <property type="match status" value="3"/>
</dbReference>
<feature type="repeat" description="WD" evidence="7">
    <location>
        <begin position="126"/>
        <end position="168"/>
    </location>
</feature>
<dbReference type="Gene3D" id="2.130.10.10">
    <property type="entry name" value="YVTN repeat-like/Quinoprotein amine dehydrogenase"/>
    <property type="match status" value="2"/>
</dbReference>
<dbReference type="GO" id="GO:0005737">
    <property type="term" value="C:cytoplasm"/>
    <property type="evidence" value="ECO:0007669"/>
    <property type="project" value="UniProtKB-SubCell"/>
</dbReference>
<comment type="similarity">
    <text evidence="2 8">Belongs to the WD repeat coronin family.</text>
</comment>
<evidence type="ECO:0000313" key="11">
    <source>
        <dbReference type="EMBL" id="EGC30031.1"/>
    </source>
</evidence>
<feature type="region of interest" description="Disordered" evidence="9">
    <location>
        <begin position="390"/>
        <end position="469"/>
    </location>
</feature>
<dbReference type="Pfam" id="PF00400">
    <property type="entry name" value="WD40"/>
    <property type="match status" value="4"/>
</dbReference>
<dbReference type="FunFam" id="2.130.10.10:FF:000076">
    <property type="entry name" value="Coronin"/>
    <property type="match status" value="2"/>
</dbReference>
<evidence type="ECO:0000259" key="10">
    <source>
        <dbReference type="SMART" id="SM01166"/>
    </source>
</evidence>
<evidence type="ECO:0000256" key="4">
    <source>
        <dbReference type="ARBA" id="ARBA00022574"/>
    </source>
</evidence>
<dbReference type="PROSITE" id="PS00678">
    <property type="entry name" value="WD_REPEATS_1"/>
    <property type="match status" value="3"/>
</dbReference>
<dbReference type="Pfam" id="PF16300">
    <property type="entry name" value="WD40_4"/>
    <property type="match status" value="2"/>
</dbReference>
<dbReference type="SMART" id="SM01167">
    <property type="entry name" value="DUF1900"/>
    <property type="match status" value="2"/>
</dbReference>
<dbReference type="VEuPathDB" id="AmoebaDB:DICPUDRAFT_99654"/>
<dbReference type="KEGG" id="dpp:DICPUDRAFT_99654"/>
<dbReference type="InParanoid" id="F1A1A0"/>
<dbReference type="RefSeq" id="XP_003293442.1">
    <property type="nucleotide sequence ID" value="XM_003293394.1"/>
</dbReference>
<organism evidence="11 12">
    <name type="scientific">Dictyostelium purpureum</name>
    <name type="common">Slime mold</name>
    <dbReference type="NCBI Taxonomy" id="5786"/>
    <lineage>
        <taxon>Eukaryota</taxon>
        <taxon>Amoebozoa</taxon>
        <taxon>Evosea</taxon>
        <taxon>Eumycetozoa</taxon>
        <taxon>Dictyostelia</taxon>
        <taxon>Dictyosteliales</taxon>
        <taxon>Dictyosteliaceae</taxon>
        <taxon>Dictyostelium</taxon>
    </lineage>
</organism>
<dbReference type="PROSITE" id="PS50082">
    <property type="entry name" value="WD_REPEATS_2"/>
    <property type="match status" value="4"/>
</dbReference>
<dbReference type="Proteomes" id="UP000001064">
    <property type="component" value="Unassembled WGS sequence"/>
</dbReference>
<dbReference type="OMA" id="TIMYMEV"/>
<dbReference type="EMBL" id="GL871365">
    <property type="protein sequence ID" value="EGC30031.1"/>
    <property type="molecule type" value="Genomic_DNA"/>
</dbReference>
<evidence type="ECO:0000256" key="5">
    <source>
        <dbReference type="ARBA" id="ARBA00022737"/>
    </source>
</evidence>
<dbReference type="InterPro" id="IPR020472">
    <property type="entry name" value="WD40_PAC1"/>
</dbReference>
<evidence type="ECO:0000256" key="3">
    <source>
        <dbReference type="ARBA" id="ARBA00022490"/>
    </source>
</evidence>
<accession>F1A1A0</accession>
<dbReference type="SUPFAM" id="SSF50978">
    <property type="entry name" value="WD40 repeat-like"/>
    <property type="match status" value="2"/>
</dbReference>
<name>F1A1A0_DICPU</name>
<dbReference type="AlphaFoldDB" id="F1A1A0"/>
<feature type="domain" description="DUF1899" evidence="10">
    <location>
        <begin position="1"/>
        <end position="65"/>
    </location>
</feature>
<reference evidence="12" key="1">
    <citation type="journal article" date="2011" name="Genome Biol.">
        <title>Comparative genomics of the social amoebae Dictyostelium discoideum and Dictyostelium purpureum.</title>
        <authorList>
            <consortium name="US DOE Joint Genome Institute (JGI-PGF)"/>
            <person name="Sucgang R."/>
            <person name="Kuo A."/>
            <person name="Tian X."/>
            <person name="Salerno W."/>
            <person name="Parikh A."/>
            <person name="Feasley C.L."/>
            <person name="Dalin E."/>
            <person name="Tu H."/>
            <person name="Huang E."/>
            <person name="Barry K."/>
            <person name="Lindquist E."/>
            <person name="Shapiro H."/>
            <person name="Bruce D."/>
            <person name="Schmutz J."/>
            <person name="Salamov A."/>
            <person name="Fey P."/>
            <person name="Gaudet P."/>
            <person name="Anjard C."/>
            <person name="Babu M.M."/>
            <person name="Basu S."/>
            <person name="Bushmanova Y."/>
            <person name="van der Wel H."/>
            <person name="Katoh-Kurasawa M."/>
            <person name="Dinh C."/>
            <person name="Coutinho P.M."/>
            <person name="Saito T."/>
            <person name="Elias M."/>
            <person name="Schaap P."/>
            <person name="Kay R.R."/>
            <person name="Henrissat B."/>
            <person name="Eichinger L."/>
            <person name="Rivero F."/>
            <person name="Putnam N.H."/>
            <person name="West C.M."/>
            <person name="Loomis W.F."/>
            <person name="Chisholm R.L."/>
            <person name="Shaulsky G."/>
            <person name="Strassmann J.E."/>
            <person name="Queller D.C."/>
            <person name="Kuspa A."/>
            <person name="Grigoriev I.V."/>
        </authorList>
    </citation>
    <scope>NUCLEOTIDE SEQUENCE [LARGE SCALE GENOMIC DNA]</scope>
    <source>
        <strain evidence="12">QSDP1</strain>
    </source>
</reference>
<feature type="compositionally biased region" description="Low complexity" evidence="9">
    <location>
        <begin position="455"/>
        <end position="466"/>
    </location>
</feature>
<feature type="repeat" description="WD" evidence="7">
    <location>
        <begin position="645"/>
        <end position="686"/>
    </location>
</feature>